<dbReference type="AlphaFoldDB" id="A0A2I2F599"/>
<proteinExistence type="predicted"/>
<gene>
    <name evidence="1" type="ORF">BDW47DRAFT_109568</name>
</gene>
<dbReference type="RefSeq" id="XP_024669842.1">
    <property type="nucleotide sequence ID" value="XM_024813495.1"/>
</dbReference>
<dbReference type="EMBL" id="KZ559157">
    <property type="protein sequence ID" value="PLB35830.1"/>
    <property type="molecule type" value="Genomic_DNA"/>
</dbReference>
<reference evidence="1 2" key="1">
    <citation type="submission" date="2017-12" db="EMBL/GenBank/DDBJ databases">
        <authorList>
            <consortium name="DOE Joint Genome Institute"/>
            <person name="Haridas S."/>
            <person name="Kjaerbolling I."/>
            <person name="Vesth T.C."/>
            <person name="Frisvad J.C."/>
            <person name="Nybo J.L."/>
            <person name="Theobald S."/>
            <person name="Kuo A."/>
            <person name="Bowyer P."/>
            <person name="Matsuda Y."/>
            <person name="Mondo S."/>
            <person name="Lyhne E.K."/>
            <person name="Kogle M.E."/>
            <person name="Clum A."/>
            <person name="Lipzen A."/>
            <person name="Salamov A."/>
            <person name="Ngan C.Y."/>
            <person name="Daum C."/>
            <person name="Chiniquy J."/>
            <person name="Barry K."/>
            <person name="LaButti K."/>
            <person name="Simmons B.A."/>
            <person name="Magnuson J.K."/>
            <person name="Mortensen U.H."/>
            <person name="Larsen T.O."/>
            <person name="Grigoriev I.V."/>
            <person name="Baker S.E."/>
            <person name="Andersen M.R."/>
            <person name="Nordberg H.P."/>
            <person name="Cantor M.N."/>
            <person name="Hua S.X."/>
        </authorList>
    </citation>
    <scope>NUCLEOTIDE SEQUENCE [LARGE SCALE GENOMIC DNA]</scope>
    <source>
        <strain evidence="1 2">CBS 102.13</strain>
    </source>
</reference>
<protein>
    <submittedName>
        <fullName evidence="1">Uncharacterized protein</fullName>
    </submittedName>
</protein>
<dbReference type="Proteomes" id="UP000234585">
    <property type="component" value="Unassembled WGS sequence"/>
</dbReference>
<evidence type="ECO:0000313" key="1">
    <source>
        <dbReference type="EMBL" id="PLB35830.1"/>
    </source>
</evidence>
<sequence length="112" mass="12519">MGKSRLGFAEFLLQYSVHAHYIIDITCSYVLLHRSSQGTCFEQLGSDPLAAWFAMDLVSKRAPASETDLGFSEKVKLNNGKWGYRKMVSLTEYRVSGMTGGHGYRRPKASHA</sequence>
<organism evidence="1 2">
    <name type="scientific">Aspergillus candidus</name>
    <dbReference type="NCBI Taxonomy" id="41067"/>
    <lineage>
        <taxon>Eukaryota</taxon>
        <taxon>Fungi</taxon>
        <taxon>Dikarya</taxon>
        <taxon>Ascomycota</taxon>
        <taxon>Pezizomycotina</taxon>
        <taxon>Eurotiomycetes</taxon>
        <taxon>Eurotiomycetidae</taxon>
        <taxon>Eurotiales</taxon>
        <taxon>Aspergillaceae</taxon>
        <taxon>Aspergillus</taxon>
        <taxon>Aspergillus subgen. Circumdati</taxon>
    </lineage>
</organism>
<name>A0A2I2F599_ASPCN</name>
<accession>A0A2I2F599</accession>
<evidence type="ECO:0000313" key="2">
    <source>
        <dbReference type="Proteomes" id="UP000234585"/>
    </source>
</evidence>
<dbReference type="GeneID" id="36520655"/>
<keyword evidence="2" id="KW-1185">Reference proteome</keyword>